<sequence length="168" mass="19219">MLLALLCLTGPISGGAQGRPAGPFHPGEYAPVTIEQLQAPRAAGLVKGQKVRVEGYFWQYLDYNPFMVPEYLELVRRPLAASRRRWAALYATSRMQGYYDRLALTPEQQRDWLVRRLEHVRIYGDLAQLPFGLLYLRARYMQPLDEAQDPLPQRAPAAAVQGRQRRQP</sequence>
<comment type="caution">
    <text evidence="2">The sequence shown here is derived from an EMBL/GenBank/DDBJ whole genome shotgun (WGS) entry which is preliminary data.</text>
</comment>
<proteinExistence type="predicted"/>
<dbReference type="AlphaFoldDB" id="A0A7C3V4P1"/>
<reference evidence="2" key="1">
    <citation type="journal article" date="2020" name="mSystems">
        <title>Genome- and Community-Level Interaction Insights into Carbon Utilization and Element Cycling Functions of Hydrothermarchaeota in Hydrothermal Sediment.</title>
        <authorList>
            <person name="Zhou Z."/>
            <person name="Liu Y."/>
            <person name="Xu W."/>
            <person name="Pan J."/>
            <person name="Luo Z.H."/>
            <person name="Li M."/>
        </authorList>
    </citation>
    <scope>NUCLEOTIDE SEQUENCE [LARGE SCALE GENOMIC DNA]</scope>
    <source>
        <strain evidence="2">SpSt-897</strain>
    </source>
</reference>
<organism evidence="2">
    <name type="scientific">Desulfobacca acetoxidans</name>
    <dbReference type="NCBI Taxonomy" id="60893"/>
    <lineage>
        <taxon>Bacteria</taxon>
        <taxon>Pseudomonadati</taxon>
        <taxon>Thermodesulfobacteriota</taxon>
        <taxon>Desulfobaccia</taxon>
        <taxon>Desulfobaccales</taxon>
        <taxon>Desulfobaccaceae</taxon>
        <taxon>Desulfobacca</taxon>
    </lineage>
</organism>
<name>A0A7C3V4P1_9BACT</name>
<accession>A0A7C3V4P1</accession>
<evidence type="ECO:0000313" key="2">
    <source>
        <dbReference type="EMBL" id="HGF35182.1"/>
    </source>
</evidence>
<gene>
    <name evidence="2" type="ORF">ENW96_12525</name>
</gene>
<protein>
    <submittedName>
        <fullName evidence="2">Uncharacterized protein</fullName>
    </submittedName>
</protein>
<dbReference type="EMBL" id="DTMF01000306">
    <property type="protein sequence ID" value="HGF35182.1"/>
    <property type="molecule type" value="Genomic_DNA"/>
</dbReference>
<feature type="region of interest" description="Disordered" evidence="1">
    <location>
        <begin position="149"/>
        <end position="168"/>
    </location>
</feature>
<evidence type="ECO:0000256" key="1">
    <source>
        <dbReference type="SAM" id="MobiDB-lite"/>
    </source>
</evidence>